<dbReference type="InterPro" id="IPR006595">
    <property type="entry name" value="CTLH_C"/>
</dbReference>
<dbReference type="PROSITE" id="PS50897">
    <property type="entry name" value="CTLH"/>
    <property type="match status" value="2"/>
</dbReference>
<name>A0ABP1FFU5_9CHLO</name>
<feature type="domain" description="CTLH" evidence="2">
    <location>
        <begin position="63"/>
        <end position="112"/>
    </location>
</feature>
<feature type="domain" description="CTLH" evidence="2">
    <location>
        <begin position="402"/>
        <end position="459"/>
    </location>
</feature>
<proteinExistence type="predicted"/>
<protein>
    <submittedName>
        <fullName evidence="3">G487 protein</fullName>
    </submittedName>
</protein>
<gene>
    <name evidence="3" type="primary">g487</name>
    <name evidence="3" type="ORF">VP750_LOCUS427</name>
</gene>
<evidence type="ECO:0000259" key="2">
    <source>
        <dbReference type="PROSITE" id="PS50897"/>
    </source>
</evidence>
<keyword evidence="4" id="KW-1185">Reference proteome</keyword>
<evidence type="ECO:0000313" key="4">
    <source>
        <dbReference type="Proteomes" id="UP001497392"/>
    </source>
</evidence>
<feature type="compositionally biased region" description="Low complexity" evidence="1">
    <location>
        <begin position="368"/>
        <end position="379"/>
    </location>
</feature>
<dbReference type="EMBL" id="CAXHTA020000001">
    <property type="protein sequence ID" value="CAL5218768.1"/>
    <property type="molecule type" value="Genomic_DNA"/>
</dbReference>
<dbReference type="Pfam" id="PF10607">
    <property type="entry name" value="CTLH"/>
    <property type="match status" value="1"/>
</dbReference>
<feature type="region of interest" description="Disordered" evidence="1">
    <location>
        <begin position="571"/>
        <end position="597"/>
    </location>
</feature>
<evidence type="ECO:0000256" key="1">
    <source>
        <dbReference type="SAM" id="MobiDB-lite"/>
    </source>
</evidence>
<comment type="caution">
    <text evidence="3">The sequence shown here is derived from an EMBL/GenBank/DDBJ whole genome shotgun (WGS) entry which is preliminary data.</text>
</comment>
<accession>A0ABP1FFU5</accession>
<evidence type="ECO:0000313" key="3">
    <source>
        <dbReference type="EMBL" id="CAL5218768.1"/>
    </source>
</evidence>
<feature type="region of interest" description="Disordered" evidence="1">
    <location>
        <begin position="332"/>
        <end position="398"/>
    </location>
</feature>
<dbReference type="SMART" id="SM00668">
    <property type="entry name" value="CTLH"/>
    <property type="match status" value="2"/>
</dbReference>
<organism evidence="3 4">
    <name type="scientific">Coccomyxa viridis</name>
    <dbReference type="NCBI Taxonomy" id="1274662"/>
    <lineage>
        <taxon>Eukaryota</taxon>
        <taxon>Viridiplantae</taxon>
        <taxon>Chlorophyta</taxon>
        <taxon>core chlorophytes</taxon>
        <taxon>Trebouxiophyceae</taxon>
        <taxon>Trebouxiophyceae incertae sedis</taxon>
        <taxon>Coccomyxaceae</taxon>
        <taxon>Coccomyxa</taxon>
    </lineage>
</organism>
<dbReference type="Proteomes" id="UP001497392">
    <property type="component" value="Unassembled WGS sequence"/>
</dbReference>
<sequence length="664" mass="72074">MASTTAARKGLAVSTSVLDSLVLEYMTSEGLIDFTDEALQQREIDEASRAKEAVALLRRCHAVRREVNAGRVEEAISMVEDMRSGIMKDQRLLYVMKTRKFLELLRPGTEEARKAALECLRKEVTPLAEVAYPEAYGEYKQTVIALAIGEREAGVHPAAKELWATHKRSDTAAMLSRTARQAAGLSYSQLSLILRYLVFVHGMLKEQNPGASELLADDRTNNQTIANLLGSAREPPPLPTDGPQTFLEADIQALKEAVQLTRHEAVQGLKHTHGDVSKAFTNELAALDLDVSLVDGLVQTYALQRELVQTSPSEGANAPAETDWDMEIDVVGLGSSPKTDVTTGYDRDGYSSPPKKIRRWLGRETDSQAQTPPTANQQQPRRRLPQVQPAPPGIRTFAPNSKHEQVMSIREQLEAGQFEEAMGSIGELAPGFLEANTDAAYMLLTARFYTMAADGKVQEAVPFARSHLAPLVKDNAARTDLMKNALADALLPAASGGALRSCINCSSISATITEALEIALGLQEPQLVQLLRVLLDSHKAWYRRQRCDDPFDSLLGLDKLKAAPGLAPPFTMLTGRRPVDADPAASSGSQASPDPEDLIEDEYEVDIMGLDGDAGAQQAQHASDDEEAAILLIMEFTGLGRPAAMDLLADSGGDAQTVLANLYQ</sequence>
<reference evidence="3 4" key="1">
    <citation type="submission" date="2024-06" db="EMBL/GenBank/DDBJ databases">
        <authorList>
            <person name="Kraege A."/>
            <person name="Thomma B."/>
        </authorList>
    </citation>
    <scope>NUCLEOTIDE SEQUENCE [LARGE SCALE GENOMIC DNA]</scope>
</reference>
<dbReference type="InterPro" id="IPR024964">
    <property type="entry name" value="CTLH/CRA"/>
</dbReference>